<comment type="caution">
    <text evidence="9">The sequence shown here is derived from an EMBL/GenBank/DDBJ whole genome shotgun (WGS) entry which is preliminary data.</text>
</comment>
<dbReference type="InterPro" id="IPR004089">
    <property type="entry name" value="MCPsignal_dom"/>
</dbReference>
<dbReference type="Pfam" id="PF00672">
    <property type="entry name" value="HAMP"/>
    <property type="match status" value="1"/>
</dbReference>
<evidence type="ECO:0000256" key="2">
    <source>
        <dbReference type="ARBA" id="ARBA00022481"/>
    </source>
</evidence>
<comment type="similarity">
    <text evidence="3">Belongs to the methyl-accepting chemotaxis (MCP) protein family.</text>
</comment>
<dbReference type="EMBL" id="AEGR01000102">
    <property type="protein sequence ID" value="EGI75559.1"/>
    <property type="molecule type" value="Genomic_DNA"/>
</dbReference>
<gene>
    <name evidence="9" type="ORF">HGR_15909</name>
</gene>
<dbReference type="CDD" id="cd19411">
    <property type="entry name" value="MCP2201-like_sensor"/>
    <property type="match status" value="1"/>
</dbReference>
<feature type="domain" description="HAMP" evidence="8">
    <location>
        <begin position="212"/>
        <end position="264"/>
    </location>
</feature>
<comment type="subcellular location">
    <subcellularLocation>
        <location evidence="1">Membrane</location>
    </subcellularLocation>
</comment>
<keyword evidence="6" id="KW-1133">Transmembrane helix</keyword>
<dbReference type="Proteomes" id="UP000016368">
    <property type="component" value="Unassembled WGS sequence"/>
</dbReference>
<dbReference type="InterPro" id="IPR047347">
    <property type="entry name" value="YvaQ-like_sensor"/>
</dbReference>
<keyword evidence="2" id="KW-0488">Methylation</keyword>
<evidence type="ECO:0000259" key="7">
    <source>
        <dbReference type="PROSITE" id="PS50111"/>
    </source>
</evidence>
<dbReference type="CDD" id="cd06225">
    <property type="entry name" value="HAMP"/>
    <property type="match status" value="1"/>
</dbReference>
<evidence type="ECO:0000256" key="5">
    <source>
        <dbReference type="SAM" id="MobiDB-lite"/>
    </source>
</evidence>
<feature type="compositionally biased region" description="Low complexity" evidence="5">
    <location>
        <begin position="559"/>
        <end position="572"/>
    </location>
</feature>
<sequence>MNINNLRVSQKLWLIIMGLLTLIVVVGIWGQIALRSATDRASEVVAHYESAIATAVRWQGLAELATAMTLSRAKVTDAALRADFEARSIELSKRISPVQEQIAKSARSDRDKAVLAEIGKLRVTVLANRDQMKKFEDAQDQAGLLAFVESQYRPTQATYLATIGKYVSEQEAQRDEAKAEMEAQHRRLLVISGVSVLVVLALSVGLIRWLVLSVTKPLDSAVSVAQAIAEGDLTQTLQTSRKDEFGLLLQALADMNERLRQLVSKVRNGVESVSNASDEIASGNQDLSARTEQTAANLEETAASIEQLTSTVAQSADTARQANQLVTSAADSAVRGGEVMGQVVQSMQQISESSKKINDIISVIDGIAFQTNILALNAAVEAARAGEQGRGFAVVASEVRSLAGRSADAAKEIKGLIGASVATVAAGSTQVEQAGAAMDEIVTNVKRVSDLIGEITSSATEQRDGINQVNQAISNLDQMTQQNASLVEESAAAASALRDQALRLAQVMAVFNVGAGASSVAAQIKRPVSAAAPISAPAPALAAQRKPLSPRPATTPPRLTSTLATTAKSKSLPVSANGKDDDGEWGVF</sequence>
<dbReference type="PRINTS" id="PR00260">
    <property type="entry name" value="CHEMTRNSDUCR"/>
</dbReference>
<dbReference type="CDD" id="cd11386">
    <property type="entry name" value="MCP_signal"/>
    <property type="match status" value="1"/>
</dbReference>
<keyword evidence="10" id="KW-1185">Reference proteome</keyword>
<dbReference type="RefSeq" id="WP_006299333.1">
    <property type="nucleotide sequence ID" value="NZ_AEGR01000102.1"/>
</dbReference>
<dbReference type="InterPro" id="IPR051310">
    <property type="entry name" value="MCP_chemotaxis"/>
</dbReference>
<evidence type="ECO:0000256" key="3">
    <source>
        <dbReference type="ARBA" id="ARBA00029447"/>
    </source>
</evidence>
<dbReference type="Pfam" id="PF00015">
    <property type="entry name" value="MCPsignal"/>
    <property type="match status" value="1"/>
</dbReference>
<protein>
    <submittedName>
        <fullName evidence="9">Methyl-accepting chemotaxis sensory transducer</fullName>
    </submittedName>
</protein>
<dbReference type="GO" id="GO:0006935">
    <property type="term" value="P:chemotaxis"/>
    <property type="evidence" value="ECO:0007669"/>
    <property type="project" value="InterPro"/>
</dbReference>
<dbReference type="STRING" id="887062.HGR_15909"/>
<reference evidence="9 10" key="1">
    <citation type="journal article" date="2011" name="EMBO J.">
        <title>Structural diversity of bacterial flagellar motors.</title>
        <authorList>
            <person name="Chen S."/>
            <person name="Beeby M."/>
            <person name="Murphy G.E."/>
            <person name="Leadbetter J.R."/>
            <person name="Hendrixson D.R."/>
            <person name="Briegel A."/>
            <person name="Li Z."/>
            <person name="Shi J."/>
            <person name="Tocheva E.I."/>
            <person name="Muller A."/>
            <person name="Dobro M.J."/>
            <person name="Jensen G.J."/>
        </authorList>
    </citation>
    <scope>NUCLEOTIDE SEQUENCE [LARGE SCALE GENOMIC DNA]</scope>
    <source>
        <strain evidence="9 10">ATCC 19624</strain>
    </source>
</reference>
<evidence type="ECO:0000256" key="1">
    <source>
        <dbReference type="ARBA" id="ARBA00004370"/>
    </source>
</evidence>
<feature type="domain" description="Methyl-accepting transducer" evidence="7">
    <location>
        <begin position="269"/>
        <end position="498"/>
    </location>
</feature>
<dbReference type="PROSITE" id="PS50885">
    <property type="entry name" value="HAMP"/>
    <property type="match status" value="1"/>
</dbReference>
<dbReference type="InterPro" id="IPR003660">
    <property type="entry name" value="HAMP_dom"/>
</dbReference>
<dbReference type="eggNOG" id="COG0840">
    <property type="taxonomic scope" value="Bacteria"/>
</dbReference>
<dbReference type="Gene3D" id="1.10.287.950">
    <property type="entry name" value="Methyl-accepting chemotaxis protein"/>
    <property type="match status" value="1"/>
</dbReference>
<keyword evidence="6" id="KW-0812">Transmembrane</keyword>
<feature type="transmembrane region" description="Helical" evidence="6">
    <location>
        <begin position="12"/>
        <end position="34"/>
    </location>
</feature>
<name>F3KXJ2_9BURK</name>
<dbReference type="PROSITE" id="PS50111">
    <property type="entry name" value="CHEMOTAXIS_TRANSDUC_2"/>
    <property type="match status" value="1"/>
</dbReference>
<dbReference type="OrthoDB" id="8724552at2"/>
<evidence type="ECO:0000313" key="9">
    <source>
        <dbReference type="EMBL" id="EGI75559.1"/>
    </source>
</evidence>
<evidence type="ECO:0000256" key="6">
    <source>
        <dbReference type="SAM" id="Phobius"/>
    </source>
</evidence>
<dbReference type="InterPro" id="IPR004090">
    <property type="entry name" value="Chemotax_Me-accpt_rcpt"/>
</dbReference>
<evidence type="ECO:0000313" key="10">
    <source>
        <dbReference type="Proteomes" id="UP000016368"/>
    </source>
</evidence>
<proteinExistence type="inferred from homology"/>
<feature type="transmembrane region" description="Helical" evidence="6">
    <location>
        <begin position="188"/>
        <end position="211"/>
    </location>
</feature>
<dbReference type="SMART" id="SM00283">
    <property type="entry name" value="MA"/>
    <property type="match status" value="1"/>
</dbReference>
<accession>F3KXJ2</accession>
<evidence type="ECO:0000256" key="4">
    <source>
        <dbReference type="PROSITE-ProRule" id="PRU00284"/>
    </source>
</evidence>
<dbReference type="SMART" id="SM00304">
    <property type="entry name" value="HAMP"/>
    <property type="match status" value="1"/>
</dbReference>
<dbReference type="AlphaFoldDB" id="F3KXJ2"/>
<dbReference type="GO" id="GO:0004888">
    <property type="term" value="F:transmembrane signaling receptor activity"/>
    <property type="evidence" value="ECO:0007669"/>
    <property type="project" value="InterPro"/>
</dbReference>
<dbReference type="PANTHER" id="PTHR43531:SF14">
    <property type="entry name" value="METHYL-ACCEPTING CHEMOTAXIS PROTEIN I-RELATED"/>
    <property type="match status" value="1"/>
</dbReference>
<evidence type="ECO:0000259" key="8">
    <source>
        <dbReference type="PROSITE" id="PS50885"/>
    </source>
</evidence>
<feature type="region of interest" description="Disordered" evidence="5">
    <location>
        <begin position="542"/>
        <end position="588"/>
    </location>
</feature>
<dbReference type="SUPFAM" id="SSF58104">
    <property type="entry name" value="Methyl-accepting chemotaxis protein (MCP) signaling domain"/>
    <property type="match status" value="1"/>
</dbReference>
<keyword evidence="6" id="KW-0472">Membrane</keyword>
<dbReference type="PANTHER" id="PTHR43531">
    <property type="entry name" value="PROTEIN ICFG"/>
    <property type="match status" value="1"/>
</dbReference>
<dbReference type="GO" id="GO:0005886">
    <property type="term" value="C:plasma membrane"/>
    <property type="evidence" value="ECO:0007669"/>
    <property type="project" value="TreeGrafter"/>
</dbReference>
<keyword evidence="4" id="KW-0807">Transducer</keyword>
<dbReference type="FunFam" id="1.10.287.950:FF:000001">
    <property type="entry name" value="Methyl-accepting chemotaxis sensory transducer"/>
    <property type="match status" value="1"/>
</dbReference>
<dbReference type="GO" id="GO:0007165">
    <property type="term" value="P:signal transduction"/>
    <property type="evidence" value="ECO:0007669"/>
    <property type="project" value="UniProtKB-KW"/>
</dbReference>
<organism evidence="9 10">
    <name type="scientific">Hylemonella gracilis ATCC 19624</name>
    <dbReference type="NCBI Taxonomy" id="887062"/>
    <lineage>
        <taxon>Bacteria</taxon>
        <taxon>Pseudomonadati</taxon>
        <taxon>Pseudomonadota</taxon>
        <taxon>Betaproteobacteria</taxon>
        <taxon>Burkholderiales</taxon>
        <taxon>Comamonadaceae</taxon>
        <taxon>Hylemonella</taxon>
    </lineage>
</organism>